<comment type="similarity">
    <text evidence="1">Belongs to the peptidase S1 family. Snake venom subfamily.</text>
</comment>
<dbReference type="GO" id="GO:0004252">
    <property type="term" value="F:serine-type endopeptidase activity"/>
    <property type="evidence" value="ECO:0000318"/>
    <property type="project" value="GO_Central"/>
</dbReference>
<dbReference type="PROSITE" id="PS00135">
    <property type="entry name" value="TRYPSIN_SER"/>
    <property type="match status" value="1"/>
</dbReference>
<dbReference type="HOGENOM" id="CLU_006842_1_0_1"/>
<dbReference type="Pfam" id="PF00089">
    <property type="entry name" value="Trypsin"/>
    <property type="match status" value="1"/>
</dbReference>
<dbReference type="InterPro" id="IPR018114">
    <property type="entry name" value="TRYPSIN_HIS"/>
</dbReference>
<evidence type="ECO:0000256" key="1">
    <source>
        <dbReference type="ARBA" id="ARBA00009228"/>
    </source>
</evidence>
<keyword evidence="7" id="KW-0732">Signal</keyword>
<dbReference type="Gene3D" id="2.40.10.10">
    <property type="entry name" value="Trypsin-like serine proteases"/>
    <property type="match status" value="1"/>
</dbReference>
<keyword evidence="3 6" id="KW-0378">Hydrolase</keyword>
<dbReference type="RefSeq" id="XP_003228813.1">
    <property type="nucleotide sequence ID" value="XM_003228765.4"/>
</dbReference>
<dbReference type="Ensembl" id="ENSACAT00000017559.4">
    <property type="protein sequence ID" value="ENSACAP00000017221.3"/>
    <property type="gene ID" value="ENSACAG00000017488.4"/>
</dbReference>
<dbReference type="OrthoDB" id="5565075at2759"/>
<keyword evidence="5" id="KW-1015">Disulfide bond</keyword>
<dbReference type="GO" id="GO:0035821">
    <property type="term" value="P:modulation of process of another organism"/>
    <property type="evidence" value="ECO:0007669"/>
    <property type="project" value="UniProtKB-ARBA"/>
</dbReference>
<dbReference type="Bgee" id="ENSACAG00000017488">
    <property type="expression patterns" value="Expressed in heart and 10 other cell types or tissues"/>
</dbReference>
<dbReference type="GeneID" id="100565934"/>
<reference evidence="9" key="3">
    <citation type="submission" date="2025-09" db="UniProtKB">
        <authorList>
            <consortium name="Ensembl"/>
        </authorList>
    </citation>
    <scope>IDENTIFICATION</scope>
</reference>
<evidence type="ECO:0000256" key="7">
    <source>
        <dbReference type="SAM" id="SignalP"/>
    </source>
</evidence>
<evidence type="ECO:0000256" key="3">
    <source>
        <dbReference type="ARBA" id="ARBA00022801"/>
    </source>
</evidence>
<reference evidence="9" key="1">
    <citation type="submission" date="2009-12" db="EMBL/GenBank/DDBJ databases">
        <title>The Genome Sequence of Anolis carolinensis (Green Anole Lizard).</title>
        <authorList>
            <consortium name="The Genome Sequencing Platform"/>
            <person name="Di Palma F."/>
            <person name="Alfoldi J."/>
            <person name="Heiman D."/>
            <person name="Young S."/>
            <person name="Grabherr M."/>
            <person name="Johnson J."/>
            <person name="Lander E.S."/>
            <person name="Lindblad-Toh K."/>
        </authorList>
    </citation>
    <scope>NUCLEOTIDE SEQUENCE [LARGE SCALE GENOMIC DNA]</scope>
    <source>
        <strain evidence="9">JBL SC #1</strain>
    </source>
</reference>
<dbReference type="CDD" id="cd00190">
    <property type="entry name" value="Tryp_SPc"/>
    <property type="match status" value="1"/>
</dbReference>
<accession>H9GPC0</accession>
<evidence type="ECO:0000259" key="8">
    <source>
        <dbReference type="PROSITE" id="PS50240"/>
    </source>
</evidence>
<dbReference type="InterPro" id="IPR033116">
    <property type="entry name" value="TRYPSIN_SER"/>
</dbReference>
<dbReference type="SMART" id="SM00020">
    <property type="entry name" value="Tryp_SPc"/>
    <property type="match status" value="1"/>
</dbReference>
<dbReference type="MEROPS" id="S01.402"/>
<evidence type="ECO:0000256" key="6">
    <source>
        <dbReference type="RuleBase" id="RU363034"/>
    </source>
</evidence>
<dbReference type="InterPro" id="IPR043504">
    <property type="entry name" value="Peptidase_S1_PA_chymotrypsin"/>
</dbReference>
<dbReference type="PRINTS" id="PR00722">
    <property type="entry name" value="CHYMOTRYPSIN"/>
</dbReference>
<proteinExistence type="inferred from homology"/>
<evidence type="ECO:0000313" key="9">
    <source>
        <dbReference type="Ensembl" id="ENSACAP00000017221.3"/>
    </source>
</evidence>
<feature type="chain" id="PRO_5003620183" description="Peptidase S1 domain-containing protein" evidence="7">
    <location>
        <begin position="26"/>
        <end position="245"/>
    </location>
</feature>
<dbReference type="PANTHER" id="PTHR24271">
    <property type="entry name" value="KALLIKREIN-RELATED"/>
    <property type="match status" value="1"/>
</dbReference>
<dbReference type="InterPro" id="IPR009003">
    <property type="entry name" value="Peptidase_S1_PA"/>
</dbReference>
<dbReference type="eggNOG" id="KOG3627">
    <property type="taxonomic scope" value="Eukaryota"/>
</dbReference>
<keyword evidence="10" id="KW-1185">Reference proteome</keyword>
<name>H9GPC0_ANOCA</name>
<dbReference type="InterPro" id="IPR001314">
    <property type="entry name" value="Peptidase_S1A"/>
</dbReference>
<dbReference type="SUPFAM" id="SSF50494">
    <property type="entry name" value="Trypsin-like serine proteases"/>
    <property type="match status" value="1"/>
</dbReference>
<sequence length="245" mass="26818">MGNLSNVLLLLTVSFSLTRLHPLRSQIIGGHEAKPHSRPYIAALKIGSGYGCGGFLVAPQWVMTAAHCMRHITVVLGAHDLDAIEESQQVIGVQSYHKHPEYNPDSFANDILLLKLEFKPVLNKYVQIVPLPKSGSDLPAGTSCNIAGWGLIDEGRTTPRLFETDVNIYSRRKCRMVYPWLDDGMICAGSHKQLLDTSQGDSGGPMVCNGVVHGVVSFGYDAPPGVYARIAHFLPWIQKVMESNP</sequence>
<evidence type="ECO:0000256" key="2">
    <source>
        <dbReference type="ARBA" id="ARBA00022670"/>
    </source>
</evidence>
<evidence type="ECO:0000256" key="5">
    <source>
        <dbReference type="ARBA" id="ARBA00023157"/>
    </source>
</evidence>
<organism evidence="9 10">
    <name type="scientific">Anolis carolinensis</name>
    <name type="common">Green anole</name>
    <name type="synonym">American chameleon</name>
    <dbReference type="NCBI Taxonomy" id="28377"/>
    <lineage>
        <taxon>Eukaryota</taxon>
        <taxon>Metazoa</taxon>
        <taxon>Chordata</taxon>
        <taxon>Craniata</taxon>
        <taxon>Vertebrata</taxon>
        <taxon>Euteleostomi</taxon>
        <taxon>Lepidosauria</taxon>
        <taxon>Squamata</taxon>
        <taxon>Bifurcata</taxon>
        <taxon>Unidentata</taxon>
        <taxon>Episquamata</taxon>
        <taxon>Toxicofera</taxon>
        <taxon>Iguania</taxon>
        <taxon>Dactyloidae</taxon>
        <taxon>Anolis</taxon>
    </lineage>
</organism>
<dbReference type="FunFam" id="2.40.10.10:FF:000005">
    <property type="entry name" value="Serine protease 37"/>
    <property type="match status" value="1"/>
</dbReference>
<gene>
    <name evidence="9" type="primary">LOC100565934</name>
</gene>
<dbReference type="GO" id="GO:0051604">
    <property type="term" value="P:protein maturation"/>
    <property type="evidence" value="ECO:0000318"/>
    <property type="project" value="GO_Central"/>
</dbReference>
<dbReference type="InParanoid" id="H9GPC0"/>
<protein>
    <recommendedName>
        <fullName evidence="8">Peptidase S1 domain-containing protein</fullName>
    </recommendedName>
</protein>
<dbReference type="PANTHER" id="PTHR24271:SF90">
    <property type="entry name" value="PEPTIDASE S1 DOMAIN-CONTAINING PROTEIN"/>
    <property type="match status" value="1"/>
</dbReference>
<dbReference type="GeneTree" id="ENSGT01030000234551"/>
<dbReference type="Proteomes" id="UP000001646">
    <property type="component" value="Unplaced"/>
</dbReference>
<evidence type="ECO:0000313" key="10">
    <source>
        <dbReference type="Proteomes" id="UP000001646"/>
    </source>
</evidence>
<dbReference type="PROSITE" id="PS50240">
    <property type="entry name" value="TRYPSIN_DOM"/>
    <property type="match status" value="1"/>
</dbReference>
<dbReference type="AlphaFoldDB" id="H9GPC0"/>
<dbReference type="GO" id="GO:0006508">
    <property type="term" value="P:proteolysis"/>
    <property type="evidence" value="ECO:0007669"/>
    <property type="project" value="UniProtKB-KW"/>
</dbReference>
<keyword evidence="4 6" id="KW-0720">Serine protease</keyword>
<feature type="signal peptide" evidence="7">
    <location>
        <begin position="1"/>
        <end position="25"/>
    </location>
</feature>
<feature type="domain" description="Peptidase S1" evidence="8">
    <location>
        <begin position="27"/>
        <end position="242"/>
    </location>
</feature>
<dbReference type="InterPro" id="IPR001254">
    <property type="entry name" value="Trypsin_dom"/>
</dbReference>
<dbReference type="STRING" id="28377.ENSACAP00000017221"/>
<evidence type="ECO:0000256" key="4">
    <source>
        <dbReference type="ARBA" id="ARBA00022825"/>
    </source>
</evidence>
<dbReference type="GO" id="GO:0005615">
    <property type="term" value="C:extracellular space"/>
    <property type="evidence" value="ECO:0000318"/>
    <property type="project" value="GO_Central"/>
</dbReference>
<keyword evidence="2 6" id="KW-0645">Protease</keyword>
<dbReference type="KEGG" id="acs:100565934"/>
<dbReference type="PROSITE" id="PS00134">
    <property type="entry name" value="TRYPSIN_HIS"/>
    <property type="match status" value="1"/>
</dbReference>
<reference evidence="9" key="2">
    <citation type="submission" date="2025-08" db="UniProtKB">
        <authorList>
            <consortium name="Ensembl"/>
        </authorList>
    </citation>
    <scope>IDENTIFICATION</scope>
</reference>